<keyword evidence="2" id="KW-0378">Hydrolase</keyword>
<reference evidence="4 5" key="1">
    <citation type="submission" date="2020-08" db="EMBL/GenBank/DDBJ databases">
        <title>Genomic Encyclopedia of Type Strains, Phase IV (KMG-IV): sequencing the most valuable type-strain genomes for metagenomic binning, comparative biology and taxonomic classification.</title>
        <authorList>
            <person name="Goeker M."/>
        </authorList>
    </citation>
    <scope>NUCLEOTIDE SEQUENCE [LARGE SCALE GENOMIC DNA]</scope>
    <source>
        <strain evidence="4 5">DSM 4737</strain>
    </source>
</reference>
<dbReference type="CDD" id="cd01821">
    <property type="entry name" value="Rhamnogalacturan_acetylesterase_like"/>
    <property type="match status" value="1"/>
</dbReference>
<dbReference type="InterPro" id="IPR036514">
    <property type="entry name" value="SGNH_hydro_sf"/>
</dbReference>
<evidence type="ECO:0000259" key="3">
    <source>
        <dbReference type="Pfam" id="PF13472"/>
    </source>
</evidence>
<dbReference type="Gene3D" id="3.40.50.1110">
    <property type="entry name" value="SGNH hydrolase"/>
    <property type="match status" value="1"/>
</dbReference>
<feature type="domain" description="SGNH hydrolase-type esterase" evidence="3">
    <location>
        <begin position="161"/>
        <end position="342"/>
    </location>
</feature>
<dbReference type="InterPro" id="IPR037459">
    <property type="entry name" value="RhgT-like"/>
</dbReference>
<dbReference type="SUPFAM" id="SSF52266">
    <property type="entry name" value="SGNH hydrolase"/>
    <property type="match status" value="1"/>
</dbReference>
<accession>A0A7W9CL81</accession>
<sequence>MAMAAGVMVYALPAVAQTQRFDLTSEIARPGWQSVRPDAVYDPASGYGFEPRGNGDTLFSVAVPEGDYRVTVWPADDRPMTVWAESRRLMVRDAAGPARFTINVRRPELATLPDNAPGGERVRLKPREQGSRSWDDRLTLGLDGPVARIEIEPVQATRLVLLGDSTVADQPGGDYASWGQMLPRFVDGTTSVANHAESGETLKSFITELRLDKALSQLRPGDIVLVQFGHNDSKVQWPQTYADAATTFRSYLRVYIDEIRRRDARPVLVTSPHRRTFDPDGHIVNSHGGYPDAVRAVAEEQGVPLIDLTLASARLYEALGTDRAHLAFADSGRDRTHHNAYGAYMLAWAVADGLRGLDDPVAQVITDGPPLDPDHPPGPEHFTLRPMLSVASEKPAGS</sequence>
<evidence type="ECO:0000313" key="5">
    <source>
        <dbReference type="Proteomes" id="UP000545037"/>
    </source>
</evidence>
<name>A0A7W9CL81_9CAUL</name>
<evidence type="ECO:0000313" key="4">
    <source>
        <dbReference type="EMBL" id="MBB5747654.1"/>
    </source>
</evidence>
<dbReference type="Proteomes" id="UP000545037">
    <property type="component" value="Unassembled WGS sequence"/>
</dbReference>
<dbReference type="PANTHER" id="PTHR43695:SF1">
    <property type="entry name" value="RHAMNOGALACTURONAN ACETYLESTERASE"/>
    <property type="match status" value="1"/>
</dbReference>
<proteinExistence type="inferred from homology"/>
<dbReference type="GO" id="GO:0016788">
    <property type="term" value="F:hydrolase activity, acting on ester bonds"/>
    <property type="evidence" value="ECO:0007669"/>
    <property type="project" value="UniProtKB-ARBA"/>
</dbReference>
<dbReference type="InterPro" id="IPR013830">
    <property type="entry name" value="SGNH_hydro"/>
</dbReference>
<organism evidence="4 5">
    <name type="scientific">Brevundimonas variabilis</name>
    <dbReference type="NCBI Taxonomy" id="74312"/>
    <lineage>
        <taxon>Bacteria</taxon>
        <taxon>Pseudomonadati</taxon>
        <taxon>Pseudomonadota</taxon>
        <taxon>Alphaproteobacteria</taxon>
        <taxon>Caulobacterales</taxon>
        <taxon>Caulobacteraceae</taxon>
        <taxon>Brevundimonas</taxon>
    </lineage>
</organism>
<evidence type="ECO:0000256" key="1">
    <source>
        <dbReference type="ARBA" id="ARBA00008668"/>
    </source>
</evidence>
<dbReference type="AlphaFoldDB" id="A0A7W9CL81"/>
<comment type="similarity">
    <text evidence="1">Belongs to the 'GDSL' lipolytic enzyme family.</text>
</comment>
<protein>
    <submittedName>
        <fullName evidence="4">Lysophospholipase L1-like esterase</fullName>
    </submittedName>
</protein>
<dbReference type="EMBL" id="JACHOR010000006">
    <property type="protein sequence ID" value="MBB5747654.1"/>
    <property type="molecule type" value="Genomic_DNA"/>
</dbReference>
<keyword evidence="5" id="KW-1185">Reference proteome</keyword>
<dbReference type="PANTHER" id="PTHR43695">
    <property type="entry name" value="PUTATIVE (AFU_ORTHOLOGUE AFUA_2G17250)-RELATED"/>
    <property type="match status" value="1"/>
</dbReference>
<evidence type="ECO:0000256" key="2">
    <source>
        <dbReference type="ARBA" id="ARBA00022801"/>
    </source>
</evidence>
<dbReference type="Pfam" id="PF13472">
    <property type="entry name" value="Lipase_GDSL_2"/>
    <property type="match status" value="1"/>
</dbReference>
<comment type="caution">
    <text evidence="4">The sequence shown here is derived from an EMBL/GenBank/DDBJ whole genome shotgun (WGS) entry which is preliminary data.</text>
</comment>
<gene>
    <name evidence="4" type="ORF">GGR13_003282</name>
</gene>
<dbReference type="InterPro" id="IPR008979">
    <property type="entry name" value="Galactose-bd-like_sf"/>
</dbReference>
<dbReference type="Gene3D" id="2.60.120.430">
    <property type="entry name" value="Galactose-binding lectin"/>
    <property type="match status" value="1"/>
</dbReference>
<dbReference type="SUPFAM" id="SSF49785">
    <property type="entry name" value="Galactose-binding domain-like"/>
    <property type="match status" value="1"/>
</dbReference>